<protein>
    <submittedName>
        <fullName evidence="1">Extracellular solute-binding protein</fullName>
    </submittedName>
</protein>
<proteinExistence type="predicted"/>
<dbReference type="EMBL" id="CP104970">
    <property type="protein sequence ID" value="UXN57519.1"/>
    <property type="molecule type" value="Genomic_DNA"/>
</dbReference>
<geneLocation type="plasmid" evidence="1 2">
    <name>p_unnamed3</name>
</geneLocation>
<reference evidence="1" key="1">
    <citation type="submission" date="2022-09" db="EMBL/GenBank/DDBJ databases">
        <title>Interaction between co-microsymbionts with complementary sets of symbiotic genes in legume-rhizobium systems.</title>
        <authorList>
            <person name="Safronova V."/>
            <person name="Sazanova A."/>
            <person name="Afonin A."/>
            <person name="Chirak E."/>
        </authorList>
    </citation>
    <scope>NUCLEOTIDE SEQUENCE</scope>
    <source>
        <strain evidence="1">A18/3m</strain>
    </source>
</reference>
<keyword evidence="1" id="KW-0614">Plasmid</keyword>
<dbReference type="Proteomes" id="UP001061991">
    <property type="component" value="Plasmid p_unnamed3"/>
</dbReference>
<evidence type="ECO:0000313" key="2">
    <source>
        <dbReference type="Proteomes" id="UP001061991"/>
    </source>
</evidence>
<accession>A0ACD4CVB4</accession>
<gene>
    <name evidence="1" type="ORF">N8E88_04075</name>
</gene>
<keyword evidence="2" id="KW-1185">Reference proteome</keyword>
<name>A0ACD4CVB4_9HYPH</name>
<evidence type="ECO:0000313" key="1">
    <source>
        <dbReference type="EMBL" id="UXN57519.1"/>
    </source>
</evidence>
<organism evidence="1 2">
    <name type="scientific">Phyllobacterium zundukense</name>
    <dbReference type="NCBI Taxonomy" id="1867719"/>
    <lineage>
        <taxon>Bacteria</taxon>
        <taxon>Pseudomonadati</taxon>
        <taxon>Pseudomonadota</taxon>
        <taxon>Alphaproteobacteria</taxon>
        <taxon>Hyphomicrobiales</taxon>
        <taxon>Phyllobacteriaceae</taxon>
        <taxon>Phyllobacterium</taxon>
    </lineage>
</organism>
<sequence length="308" mass="33083">MDVAPYSSSYTSLFTDLKAGFEENNPGSTLSLRTVPLNNEEVILQAVRDAAIGQAPDVIFVDNNRLRFFSERGLACDMDPLMKEDPEWANIGVSESALDVGRFNGHVLGMPIGVTTPILAFNADLVKKAGGDPDHLPTTWDSVLALGKKIDKQTPNTVGAFYEWDNTGNYMYLALLNSLGGHPMTPDEKMVGFNDAKGLQSLEVLRSFGETGQGRVNMTRKQARQLFASGNLGILATSSALLASMEQQAGGRFAVRAADSLLFTATRMRTVGVAEGFRSPRDAVSRATCTKAGTALSEGSSVSPQIIR</sequence>